<evidence type="ECO:0000256" key="1">
    <source>
        <dbReference type="ARBA" id="ARBA00004141"/>
    </source>
</evidence>
<gene>
    <name evidence="9" type="ORF">OIDMADRAFT_42327</name>
</gene>
<evidence type="ECO:0000256" key="3">
    <source>
        <dbReference type="ARBA" id="ARBA00022989"/>
    </source>
</evidence>
<evidence type="ECO:0000256" key="5">
    <source>
        <dbReference type="SAM" id="MobiDB-lite"/>
    </source>
</evidence>
<evidence type="ECO:0000256" key="2">
    <source>
        <dbReference type="ARBA" id="ARBA00022692"/>
    </source>
</evidence>
<reference evidence="10" key="2">
    <citation type="submission" date="2015-01" db="EMBL/GenBank/DDBJ databases">
        <title>Evolutionary Origins and Diversification of the Mycorrhizal Mutualists.</title>
        <authorList>
            <consortium name="DOE Joint Genome Institute"/>
            <consortium name="Mycorrhizal Genomics Consortium"/>
            <person name="Kohler A."/>
            <person name="Kuo A."/>
            <person name="Nagy L.G."/>
            <person name="Floudas D."/>
            <person name="Copeland A."/>
            <person name="Barry K.W."/>
            <person name="Cichocki N."/>
            <person name="Veneault-Fourrey C."/>
            <person name="LaButti K."/>
            <person name="Lindquist E.A."/>
            <person name="Lipzen A."/>
            <person name="Lundell T."/>
            <person name="Morin E."/>
            <person name="Murat C."/>
            <person name="Riley R."/>
            <person name="Ohm R."/>
            <person name="Sun H."/>
            <person name="Tunlid A."/>
            <person name="Henrissat B."/>
            <person name="Grigoriev I.V."/>
            <person name="Hibbett D.S."/>
            <person name="Martin F."/>
        </authorList>
    </citation>
    <scope>NUCLEOTIDE SEQUENCE [LARGE SCALE GENOMIC DNA]</scope>
    <source>
        <strain evidence="10">Zn</strain>
    </source>
</reference>
<dbReference type="GO" id="GO:0005886">
    <property type="term" value="C:plasma membrane"/>
    <property type="evidence" value="ECO:0007669"/>
    <property type="project" value="TreeGrafter"/>
</dbReference>
<evidence type="ECO:0000259" key="7">
    <source>
        <dbReference type="Pfam" id="PF11710"/>
    </source>
</evidence>
<evidence type="ECO:0000256" key="6">
    <source>
        <dbReference type="SAM" id="Phobius"/>
    </source>
</evidence>
<dbReference type="STRING" id="913774.A0A0C3DEL4"/>
<feature type="domain" description="Glucose receptor Git3-like N-terminal" evidence="7">
    <location>
        <begin position="34"/>
        <end position="228"/>
    </location>
</feature>
<dbReference type="InParanoid" id="A0A0C3DEL4"/>
<dbReference type="GO" id="GO:0004930">
    <property type="term" value="F:G protein-coupled receptor activity"/>
    <property type="evidence" value="ECO:0007669"/>
    <property type="project" value="TreeGrafter"/>
</dbReference>
<evidence type="ECO:0000313" key="9">
    <source>
        <dbReference type="EMBL" id="KIN00413.1"/>
    </source>
</evidence>
<name>A0A0C3DEL4_OIDMZ</name>
<feature type="region of interest" description="Disordered" evidence="5">
    <location>
        <begin position="1"/>
        <end position="28"/>
    </location>
</feature>
<dbReference type="Proteomes" id="UP000054321">
    <property type="component" value="Unassembled WGS sequence"/>
</dbReference>
<keyword evidence="10" id="KW-1185">Reference proteome</keyword>
<protein>
    <recommendedName>
        <fullName evidence="11">G-protein coupled receptors family 1 profile domain-containing protein</fullName>
    </recommendedName>
</protein>
<accession>A0A0C3DEL4</accession>
<dbReference type="FunCoup" id="A0A0C3DEL4">
    <property type="interactions" value="137"/>
</dbReference>
<dbReference type="Gene3D" id="1.20.1070.10">
    <property type="entry name" value="Rhodopsin 7-helix transmembrane proteins"/>
    <property type="match status" value="1"/>
</dbReference>
<sequence>MGRCVTVGSSGGPCDTRRHAGANSSSLTPSQQNALQCLALTFATISVASAVLAFCWFVRMRRSFRHDLIMLLIQSDMFKALWFMVYPIVTYTHGPVSNSSTFCQINGFFLSVGIEASGQTLLVRDIAVTMIAIHSALYIIKPRSSGEGGLYPYRHFAYVIWAALPIVMASLAFVREDDPYVGDGAYCYLPLRPLWYSLALSWVPRYLIFIIILGVYASIYSYVRYKFSGFTKLSKKNSMPPNDKSWTASKQQAFSSLPPLICDGSASESRRTSGTETERRTQSVSTTVSYDQVPISPEPNAHRFMWASVVSRKGSAQVPPPLPKEQRPKLIPSVSFTIKHSPPKSPTDTSVLPLDQALLSELPARPDPVQQSSQQQANTKRSMVDIFTLLSQRPCETENSVASTLQLVNSRGPNVAVSEMIHTRDKIRRQLRYLFIYPLAYIGMWIMPLVVHILQYDDRFAANLPFGLRCITTICLCSQAAIDCWLFSSREKPWRHIRYTDGSFTSSLRFWSGWKDSSEVKTAPGPGRTKDEVVREARAAYRRRDEELAERRNESEQSRDVVARGRRMCPRSPITGSVASDD</sequence>
<feature type="compositionally biased region" description="Basic and acidic residues" evidence="5">
    <location>
        <begin position="545"/>
        <end position="563"/>
    </location>
</feature>
<feature type="transmembrane region" description="Helical" evidence="6">
    <location>
        <begin position="152"/>
        <end position="174"/>
    </location>
</feature>
<feature type="domain" description="G protein-coupled receptor GPR1/2/3 C-terminal" evidence="8">
    <location>
        <begin position="423"/>
        <end position="496"/>
    </location>
</feature>
<evidence type="ECO:0000256" key="4">
    <source>
        <dbReference type="ARBA" id="ARBA00023136"/>
    </source>
</evidence>
<dbReference type="SUPFAM" id="SSF81321">
    <property type="entry name" value="Family A G protein-coupled receptor-like"/>
    <property type="match status" value="1"/>
</dbReference>
<dbReference type="InterPro" id="IPR023041">
    <property type="entry name" value="Glucose_rcpt_Git3-like_N"/>
</dbReference>
<comment type="subcellular location">
    <subcellularLocation>
        <location evidence="1">Membrane</location>
        <topology evidence="1">Multi-pass membrane protein</topology>
    </subcellularLocation>
</comment>
<evidence type="ECO:0008006" key="11">
    <source>
        <dbReference type="Google" id="ProtNLM"/>
    </source>
</evidence>
<feature type="transmembrane region" description="Helical" evidence="6">
    <location>
        <begin position="69"/>
        <end position="89"/>
    </location>
</feature>
<evidence type="ECO:0000259" key="8">
    <source>
        <dbReference type="Pfam" id="PF11970"/>
    </source>
</evidence>
<dbReference type="HOGENOM" id="CLU_017709_1_1_1"/>
<feature type="transmembrane region" description="Helical" evidence="6">
    <location>
        <begin position="434"/>
        <end position="454"/>
    </location>
</feature>
<dbReference type="PANTHER" id="PTHR23112">
    <property type="entry name" value="G PROTEIN-COUPLED RECEPTOR 157-RELATED"/>
    <property type="match status" value="1"/>
</dbReference>
<feature type="transmembrane region" description="Helical" evidence="6">
    <location>
        <begin position="466"/>
        <end position="488"/>
    </location>
</feature>
<feature type="transmembrane region" description="Helical" evidence="6">
    <location>
        <begin position="194"/>
        <end position="223"/>
    </location>
</feature>
<feature type="transmembrane region" description="Helical" evidence="6">
    <location>
        <begin position="33"/>
        <end position="57"/>
    </location>
</feature>
<feature type="transmembrane region" description="Helical" evidence="6">
    <location>
        <begin position="121"/>
        <end position="140"/>
    </location>
</feature>
<dbReference type="Pfam" id="PF11970">
    <property type="entry name" value="GPR_Gpa2_C"/>
    <property type="match status" value="1"/>
</dbReference>
<dbReference type="PANTHER" id="PTHR23112:SF37">
    <property type="entry name" value="G PROTEIN-COUPLED RECEPTOR GPR1"/>
    <property type="match status" value="1"/>
</dbReference>
<dbReference type="GO" id="GO:0007189">
    <property type="term" value="P:adenylate cyclase-activating G protein-coupled receptor signaling pathway"/>
    <property type="evidence" value="ECO:0007669"/>
    <property type="project" value="TreeGrafter"/>
</dbReference>
<feature type="region of interest" description="Disordered" evidence="5">
    <location>
        <begin position="545"/>
        <end position="582"/>
    </location>
</feature>
<dbReference type="OrthoDB" id="5368598at2759"/>
<feature type="compositionally biased region" description="Basic and acidic residues" evidence="5">
    <location>
        <begin position="268"/>
        <end position="281"/>
    </location>
</feature>
<keyword evidence="3 6" id="KW-1133">Transmembrane helix</keyword>
<dbReference type="CDD" id="cd00637">
    <property type="entry name" value="7tm_classA_rhodopsin-like"/>
    <property type="match status" value="1"/>
</dbReference>
<keyword evidence="2 6" id="KW-0812">Transmembrane</keyword>
<feature type="region of interest" description="Disordered" evidence="5">
    <location>
        <begin position="260"/>
        <end position="292"/>
    </location>
</feature>
<dbReference type="Pfam" id="PF11710">
    <property type="entry name" value="Git3"/>
    <property type="match status" value="1"/>
</dbReference>
<organism evidence="9 10">
    <name type="scientific">Oidiodendron maius (strain Zn)</name>
    <dbReference type="NCBI Taxonomy" id="913774"/>
    <lineage>
        <taxon>Eukaryota</taxon>
        <taxon>Fungi</taxon>
        <taxon>Dikarya</taxon>
        <taxon>Ascomycota</taxon>
        <taxon>Pezizomycotina</taxon>
        <taxon>Leotiomycetes</taxon>
        <taxon>Leotiomycetes incertae sedis</taxon>
        <taxon>Myxotrichaceae</taxon>
        <taxon>Oidiodendron</taxon>
    </lineage>
</organism>
<reference evidence="9 10" key="1">
    <citation type="submission" date="2014-04" db="EMBL/GenBank/DDBJ databases">
        <authorList>
            <consortium name="DOE Joint Genome Institute"/>
            <person name="Kuo A."/>
            <person name="Martino E."/>
            <person name="Perotto S."/>
            <person name="Kohler A."/>
            <person name="Nagy L.G."/>
            <person name="Floudas D."/>
            <person name="Copeland A."/>
            <person name="Barry K.W."/>
            <person name="Cichocki N."/>
            <person name="Veneault-Fourrey C."/>
            <person name="LaButti K."/>
            <person name="Lindquist E.A."/>
            <person name="Lipzen A."/>
            <person name="Lundell T."/>
            <person name="Morin E."/>
            <person name="Murat C."/>
            <person name="Sun H."/>
            <person name="Tunlid A."/>
            <person name="Henrissat B."/>
            <person name="Grigoriev I.V."/>
            <person name="Hibbett D.S."/>
            <person name="Martin F."/>
            <person name="Nordberg H.P."/>
            <person name="Cantor M.N."/>
            <person name="Hua S.X."/>
        </authorList>
    </citation>
    <scope>NUCLEOTIDE SEQUENCE [LARGE SCALE GENOMIC DNA]</scope>
    <source>
        <strain evidence="9 10">Zn</strain>
    </source>
</reference>
<dbReference type="AlphaFoldDB" id="A0A0C3DEL4"/>
<proteinExistence type="predicted"/>
<evidence type="ECO:0000313" key="10">
    <source>
        <dbReference type="Proteomes" id="UP000054321"/>
    </source>
</evidence>
<dbReference type="EMBL" id="KN832877">
    <property type="protein sequence ID" value="KIN00413.1"/>
    <property type="molecule type" value="Genomic_DNA"/>
</dbReference>
<dbReference type="InterPro" id="IPR022596">
    <property type="entry name" value="GPR1/2/3_C"/>
</dbReference>
<keyword evidence="4 6" id="KW-0472">Membrane</keyword>